<dbReference type="InterPro" id="IPR015943">
    <property type="entry name" value="WD40/YVTN_repeat-like_dom_sf"/>
</dbReference>
<protein>
    <recommendedName>
        <fullName evidence="4">Glycosyl hydrolase</fullName>
    </recommendedName>
</protein>
<reference evidence="2 3" key="1">
    <citation type="submission" date="2016-12" db="EMBL/GenBank/DDBJ databases">
        <authorList>
            <person name="Song W.-J."/>
            <person name="Kurnit D.M."/>
        </authorList>
    </citation>
    <scope>NUCLEOTIDE SEQUENCE [LARGE SCALE GENOMIC DNA]</scope>
    <source>
        <strain evidence="2 3">STM7296</strain>
    </source>
</reference>
<gene>
    <name evidence="2" type="ORF">BN2475_1010005</name>
</gene>
<dbReference type="Gene3D" id="2.130.10.10">
    <property type="entry name" value="YVTN repeat-like/Quinoprotein amine dehydrogenase"/>
    <property type="match status" value="5"/>
</dbReference>
<accession>A0A1N7SM02</accession>
<dbReference type="PROSITE" id="PS51257">
    <property type="entry name" value="PROKAR_LIPOPROTEIN"/>
    <property type="match status" value="1"/>
</dbReference>
<organism evidence="2 3">
    <name type="scientific">Paraburkholderia ribeironis</name>
    <dbReference type="NCBI Taxonomy" id="1247936"/>
    <lineage>
        <taxon>Bacteria</taxon>
        <taxon>Pseudomonadati</taxon>
        <taxon>Pseudomonadota</taxon>
        <taxon>Betaproteobacteria</taxon>
        <taxon>Burkholderiales</taxon>
        <taxon>Burkholderiaceae</taxon>
        <taxon>Paraburkholderia</taxon>
    </lineage>
</organism>
<evidence type="ECO:0000313" key="2">
    <source>
        <dbReference type="EMBL" id="SIT48400.1"/>
    </source>
</evidence>
<dbReference type="SUPFAM" id="SSF110296">
    <property type="entry name" value="Oligoxyloglucan reducing end-specific cellobiohydrolase"/>
    <property type="match status" value="3"/>
</dbReference>
<feature type="region of interest" description="Disordered" evidence="1">
    <location>
        <begin position="769"/>
        <end position="790"/>
    </location>
</feature>
<name>A0A1N7SM02_9BURK</name>
<proteinExistence type="predicted"/>
<dbReference type="AlphaFoldDB" id="A0A1N7SM02"/>
<evidence type="ECO:0000256" key="1">
    <source>
        <dbReference type="SAM" id="MobiDB-lite"/>
    </source>
</evidence>
<keyword evidence="3" id="KW-1185">Reference proteome</keyword>
<dbReference type="PANTHER" id="PTHR43739">
    <property type="entry name" value="XYLOGLUCANASE (EUROFUNG)"/>
    <property type="match status" value="1"/>
</dbReference>
<dbReference type="EMBL" id="CYGX02000101">
    <property type="protein sequence ID" value="SIT48400.1"/>
    <property type="molecule type" value="Genomic_DNA"/>
</dbReference>
<dbReference type="STRING" id="1247936.BN2475_1010005"/>
<dbReference type="PANTHER" id="PTHR43739:SF5">
    <property type="entry name" value="EXO-ALPHA-SIALIDASE"/>
    <property type="match status" value="1"/>
</dbReference>
<evidence type="ECO:0000313" key="3">
    <source>
        <dbReference type="Proteomes" id="UP000187012"/>
    </source>
</evidence>
<dbReference type="GO" id="GO:0010411">
    <property type="term" value="P:xyloglucan metabolic process"/>
    <property type="evidence" value="ECO:0007669"/>
    <property type="project" value="TreeGrafter"/>
</dbReference>
<dbReference type="InterPro" id="IPR052025">
    <property type="entry name" value="Xyloglucanase_GH74"/>
</dbReference>
<evidence type="ECO:0008006" key="4">
    <source>
        <dbReference type="Google" id="ProtNLM"/>
    </source>
</evidence>
<dbReference type="Proteomes" id="UP000187012">
    <property type="component" value="Unassembled WGS sequence"/>
</dbReference>
<sequence>MAKPSLSGGAYLQLFTLALLTLVLAACTPPGWRQIGPAPISDSGAGQLTNGTVSGMVNDIAIDPSGSSDSTIYVATDAGGVWKTTDGGQSWFAKTDSMPSLVMAAVALDPTNPQNVFAATGNYVDQGGLPNSAPQSFYATGLYKSTNGGDSWSVLNPTTRTPAGDLTGQGISRLALPDSNTLLVGAQQGVYRMASDGTNVTVPLTGIVTDLKVDTSTPGVVYAAIANGGIYRSSDKGATFAATPFFSAASRGVPTGLTFGGIYFTQSSQPDSGKTFYVAAVITAGTPSYYCGGTYPPQFLVSPSIGLYKSSDGGKNWNEILQGPEVIASLQPVLGTLAYDIALGVDPQDSTSFYYGLRGLFHATDGGSSGLRDKKNQLPGNTCLATQDNRIDEGQAHADYHAIQFSPPSHRSGTPTIVYLGSDGGFVKSSDGGKTFSTLNDGLATVLLTGFDMAHDSRPNDFLFSYGVAQDNGLFAHSPEQPLFSWRQATDSDGITVAVDPLDGKHALGTTTNGQGRIYVTSDGASWTPGNPLSGNASPIVFDPNGRNVYAAVGTSLFRSTDNGGNFTVIGTFSASIQAIAVAASNPSIVWVGLNDGTLQLTNTALNQTPSWNAAVSQPAAQGRVTAVAIDPDDSQSVVATYPGFSRVTATVNPSRHVFWTANGGSIWTDISGSTNGGSSNLPDLPLFAVVIDPGTHPHTLIVAGTGGVFQYQIPIGKWEKVGNGLPNVEFKALGLNSNVNPEILRVASWGRSVFEISLPKPREALINGPTDRVAAERASNFPDDEATRS</sequence>